<comment type="subcellular location">
    <subcellularLocation>
        <location evidence="1">Cell membrane</location>
        <topology evidence="1">Multi-pass membrane protein</topology>
    </subcellularLocation>
</comment>
<keyword evidence="5 8" id="KW-0812">Transmembrane</keyword>
<name>A0A382AAA6_9ZZZZ</name>
<keyword evidence="4" id="KW-1003">Cell membrane</keyword>
<feature type="transmembrane region" description="Helical" evidence="8">
    <location>
        <begin position="47"/>
        <end position="71"/>
    </location>
</feature>
<dbReference type="PROSITE" id="PS01307">
    <property type="entry name" value="MOTA"/>
    <property type="match status" value="1"/>
</dbReference>
<reference evidence="10" key="1">
    <citation type="submission" date="2018-05" db="EMBL/GenBank/DDBJ databases">
        <authorList>
            <person name="Lanie J.A."/>
            <person name="Ng W.-L."/>
            <person name="Kazmierczak K.M."/>
            <person name="Andrzejewski T.M."/>
            <person name="Davidsen T.M."/>
            <person name="Wayne K.J."/>
            <person name="Tettelin H."/>
            <person name="Glass J.I."/>
            <person name="Rusch D."/>
            <person name="Podicherti R."/>
            <person name="Tsui H.-C.T."/>
            <person name="Winkler M.E."/>
        </authorList>
    </citation>
    <scope>NUCLEOTIDE SEQUENCE</scope>
</reference>
<dbReference type="PANTHER" id="PTHR30433">
    <property type="entry name" value="CHEMOTAXIS PROTEIN MOTA"/>
    <property type="match status" value="1"/>
</dbReference>
<evidence type="ECO:0000256" key="8">
    <source>
        <dbReference type="SAM" id="Phobius"/>
    </source>
</evidence>
<dbReference type="InterPro" id="IPR002898">
    <property type="entry name" value="MotA_ExbB_proton_chnl"/>
</dbReference>
<dbReference type="AlphaFoldDB" id="A0A382AAA6"/>
<dbReference type="GO" id="GO:0071978">
    <property type="term" value="P:bacterial-type flagellum-dependent swarming motility"/>
    <property type="evidence" value="ECO:0007669"/>
    <property type="project" value="InterPro"/>
</dbReference>
<evidence type="ECO:0000256" key="7">
    <source>
        <dbReference type="ARBA" id="ARBA00023136"/>
    </source>
</evidence>
<accession>A0A382AAA6</accession>
<dbReference type="GO" id="GO:0006935">
    <property type="term" value="P:chemotaxis"/>
    <property type="evidence" value="ECO:0007669"/>
    <property type="project" value="InterPro"/>
</dbReference>
<evidence type="ECO:0000256" key="5">
    <source>
        <dbReference type="ARBA" id="ARBA00022692"/>
    </source>
</evidence>
<feature type="transmembrane region" description="Helical" evidence="8">
    <location>
        <begin position="7"/>
        <end position="27"/>
    </location>
</feature>
<sequence>MKSEWDFGTLIGLVAGVICIFVAMVWPEGDTSVIIPTEGKGFRWEQLAWFFQPQSVFIVVGGVLCATLVNYPLKAVLSLGKVFKNVVLSEKFDFTGMIDKIVVLAEKSRKDGLLSLEAGLSEIDSVFLRNGVELAINERDSSRLRTFLAMDLNNISTRHIGAQEIILYMAAYAPAFGMLGTVLGLIIMMNKFQMSGETSSIDFNVAEQFASLLSGMGTALITTFYGVFFANMVFLPIAGKLKRRSENELMLKNIVLEGIISIHGREHPILIREKLMTFVALSERKMFEKKEV</sequence>
<evidence type="ECO:0000259" key="9">
    <source>
        <dbReference type="Pfam" id="PF01618"/>
    </source>
</evidence>
<dbReference type="EMBL" id="UINC01024520">
    <property type="protein sequence ID" value="SVA98304.1"/>
    <property type="molecule type" value="Genomic_DNA"/>
</dbReference>
<feature type="transmembrane region" description="Helical" evidence="8">
    <location>
        <begin position="209"/>
        <end position="235"/>
    </location>
</feature>
<dbReference type="InterPro" id="IPR000540">
    <property type="entry name" value="Flag_MotA_CS"/>
</dbReference>
<protein>
    <recommendedName>
        <fullName evidence="9">MotA/TolQ/ExbB proton channel domain-containing protein</fullName>
    </recommendedName>
</protein>
<gene>
    <name evidence="10" type="ORF">METZ01_LOCUS151158</name>
</gene>
<evidence type="ECO:0000256" key="6">
    <source>
        <dbReference type="ARBA" id="ARBA00022989"/>
    </source>
</evidence>
<dbReference type="Pfam" id="PF01618">
    <property type="entry name" value="MotA_ExbB"/>
    <property type="match status" value="1"/>
</dbReference>
<keyword evidence="3" id="KW-0813">Transport</keyword>
<comment type="similarity">
    <text evidence="2">Belongs to the MotA family.</text>
</comment>
<evidence type="ECO:0000256" key="4">
    <source>
        <dbReference type="ARBA" id="ARBA00022475"/>
    </source>
</evidence>
<feature type="transmembrane region" description="Helical" evidence="8">
    <location>
        <begin position="165"/>
        <end position="189"/>
    </location>
</feature>
<evidence type="ECO:0000256" key="3">
    <source>
        <dbReference type="ARBA" id="ARBA00022448"/>
    </source>
</evidence>
<evidence type="ECO:0000256" key="1">
    <source>
        <dbReference type="ARBA" id="ARBA00004651"/>
    </source>
</evidence>
<keyword evidence="7 8" id="KW-0472">Membrane</keyword>
<evidence type="ECO:0000313" key="10">
    <source>
        <dbReference type="EMBL" id="SVA98304.1"/>
    </source>
</evidence>
<organism evidence="10">
    <name type="scientific">marine metagenome</name>
    <dbReference type="NCBI Taxonomy" id="408172"/>
    <lineage>
        <taxon>unclassified sequences</taxon>
        <taxon>metagenomes</taxon>
        <taxon>ecological metagenomes</taxon>
    </lineage>
</organism>
<feature type="domain" description="MotA/TolQ/ExbB proton channel" evidence="9">
    <location>
        <begin position="122"/>
        <end position="250"/>
    </location>
</feature>
<proteinExistence type="inferred from homology"/>
<keyword evidence="6 8" id="KW-1133">Transmembrane helix</keyword>
<dbReference type="InterPro" id="IPR047055">
    <property type="entry name" value="MotA-like"/>
</dbReference>
<evidence type="ECO:0000256" key="2">
    <source>
        <dbReference type="ARBA" id="ARBA00008038"/>
    </source>
</evidence>
<dbReference type="GO" id="GO:0005886">
    <property type="term" value="C:plasma membrane"/>
    <property type="evidence" value="ECO:0007669"/>
    <property type="project" value="UniProtKB-SubCell"/>
</dbReference>